<reference evidence="1 2" key="1">
    <citation type="submission" date="2023-04" db="EMBL/GenBank/DDBJ databases">
        <title>Spirochaete genome identified in red abalone sample constitutes a novel genus.</title>
        <authorList>
            <person name="Sharma S.P."/>
            <person name="Purcell C.M."/>
            <person name="Hyde J.R."/>
            <person name="Severin A.J."/>
        </authorList>
    </citation>
    <scope>NUCLEOTIDE SEQUENCE [LARGE SCALE GENOMIC DNA]</scope>
    <source>
        <strain evidence="1 2">SP-2023</strain>
    </source>
</reference>
<dbReference type="Proteomes" id="UP001228690">
    <property type="component" value="Chromosome"/>
</dbReference>
<dbReference type="EMBL" id="CP123443">
    <property type="protein sequence ID" value="WGK68290.1"/>
    <property type="molecule type" value="Genomic_DNA"/>
</dbReference>
<protein>
    <recommendedName>
        <fullName evidence="3">DUF4397 domain-containing protein</fullName>
    </recommendedName>
</protein>
<organism evidence="1 2">
    <name type="scientific">Candidatus Haliotispira prima</name>
    <dbReference type="NCBI Taxonomy" id="3034016"/>
    <lineage>
        <taxon>Bacteria</taxon>
        <taxon>Pseudomonadati</taxon>
        <taxon>Spirochaetota</taxon>
        <taxon>Spirochaetia</taxon>
        <taxon>Spirochaetales</taxon>
        <taxon>Spirochaetaceae</taxon>
        <taxon>Candidatus Haliotispira</taxon>
    </lineage>
</organism>
<accession>A0ABY8MFG4</accession>
<dbReference type="RefSeq" id="WP_326926462.1">
    <property type="nucleotide sequence ID" value="NZ_CP123443.1"/>
</dbReference>
<evidence type="ECO:0000313" key="2">
    <source>
        <dbReference type="Proteomes" id="UP001228690"/>
    </source>
</evidence>
<proteinExistence type="predicted"/>
<keyword evidence="2" id="KW-1185">Reference proteome</keyword>
<sequence>MKKQDPILTDIGISSPISNIQYPISNIQYPISNIQYHTTLESKQLFPPPTNRLKPFYSFPYCLLLSLSLSVLGLFLPACAPLSDSENPPAKLPDISLSNTLYAPHFIYFEITVNKAIDTNLEVGFLIGTDAVVPQNPENNQGYISRTFSSSNKKRQVFLFMHDTTGYTNSDVENTFDSSDFLQVDTNYYLHIVNSSLTTSPQAFTTMSYETLNAIGNPVTALNGLASTDPVAITGIIERKADEPTIFPSVIFGSGYRAATIRQGTTDIILCTYTAQTCYPSFAGLKDYRHYRSAVDYITLLIAPNARTGSGTWSVVTTSSTYYLQINTITE</sequence>
<evidence type="ECO:0000313" key="1">
    <source>
        <dbReference type="EMBL" id="WGK68290.1"/>
    </source>
</evidence>
<evidence type="ECO:0008006" key="3">
    <source>
        <dbReference type="Google" id="ProtNLM"/>
    </source>
</evidence>
<gene>
    <name evidence="1" type="ORF">P0082_07320</name>
</gene>
<name>A0ABY8MFG4_9SPIO</name>